<dbReference type="PANTHER" id="PTHR36932">
    <property type="entry name" value="CAPSULAR POLYSACCHARIDE BIOSYNTHESIS PROTEIN"/>
    <property type="match status" value="1"/>
</dbReference>
<evidence type="ECO:0000313" key="1">
    <source>
        <dbReference type="EMBL" id="KRG30647.1"/>
    </source>
</evidence>
<gene>
    <name evidence="1" type="ORF">APR42_01925</name>
</gene>
<protein>
    <recommendedName>
        <fullName evidence="3">AMP-dependent synthetase/ligase domain-containing protein</fullName>
    </recommendedName>
</protein>
<accession>A0A0Q9ZP02</accession>
<dbReference type="PANTHER" id="PTHR36932:SF1">
    <property type="entry name" value="CAPSULAR POLYSACCHARIDE BIOSYNTHESIS PROTEIN"/>
    <property type="match status" value="1"/>
</dbReference>
<name>A0A0Q9ZP02_9FLAO</name>
<evidence type="ECO:0000313" key="2">
    <source>
        <dbReference type="Proteomes" id="UP000051643"/>
    </source>
</evidence>
<organism evidence="1 2">
    <name type="scientific">Salegentibacter mishustinae</name>
    <dbReference type="NCBI Taxonomy" id="270918"/>
    <lineage>
        <taxon>Bacteria</taxon>
        <taxon>Pseudomonadati</taxon>
        <taxon>Bacteroidota</taxon>
        <taxon>Flavobacteriia</taxon>
        <taxon>Flavobacteriales</taxon>
        <taxon>Flavobacteriaceae</taxon>
        <taxon>Salegentibacter</taxon>
    </lineage>
</organism>
<dbReference type="OrthoDB" id="580775at2"/>
<proteinExistence type="predicted"/>
<reference evidence="1" key="1">
    <citation type="submission" date="2015-10" db="EMBL/GenBank/DDBJ databases">
        <title>Draft genome sequence of Salegentibacter mishustinae KCTC 12263.</title>
        <authorList>
            <person name="Lin W."/>
            <person name="Zheng Q."/>
        </authorList>
    </citation>
    <scope>NUCLEOTIDE SEQUENCE [LARGE SCALE GENOMIC DNA]</scope>
    <source>
        <strain evidence="1">KCTC 12263</strain>
    </source>
</reference>
<dbReference type="Proteomes" id="UP000051643">
    <property type="component" value="Unassembled WGS sequence"/>
</dbReference>
<comment type="caution">
    <text evidence="1">The sequence shown here is derived from an EMBL/GenBank/DDBJ whole genome shotgun (WGS) entry which is preliminary data.</text>
</comment>
<keyword evidence="2" id="KW-1185">Reference proteome</keyword>
<dbReference type="InterPro" id="IPR042099">
    <property type="entry name" value="ANL_N_sf"/>
</dbReference>
<dbReference type="STRING" id="270918.APR42_01925"/>
<dbReference type="EMBL" id="LKTP01000001">
    <property type="protein sequence ID" value="KRG30647.1"/>
    <property type="molecule type" value="Genomic_DNA"/>
</dbReference>
<dbReference type="SUPFAM" id="SSF56801">
    <property type="entry name" value="Acetyl-CoA synthetase-like"/>
    <property type="match status" value="1"/>
</dbReference>
<dbReference type="AlphaFoldDB" id="A0A0Q9ZP02"/>
<sequence>MYKLYYIFCLILREPISYFQRRKLAKLILSDWNRGTKFHISYQKREFEKVKKTALKLPFYKKLLRDNELKNDPSLKDFPVIEKSLIKQLDKQFKSSSIFSPRSFQNTGGSTGNPFYFFTSPHVRDVEFAHQNFFFQRINFKISDLIYTFNGTKISKEDQQRNKFWLQKRKYRNFPFGSVHFSATLLTEKNASHYIDKILTDKPAVLRGYPSTMTFLAEQIIRIGIQNEFSFLKGIMLTSEVIYDKQIEINKKAFNCQILPQYGMTESACFAFTYPNKLEYYCSPFYGITEVLNENNESVQIGEIGEIVVTSLSNHYQPFIRYRTGDLARYGGKENGFVILKEIFGRTQDYIVTKWNKKIMLVSLIFGAHLKAFEGIDKWQLKQTIPGEVNVRITPNKTWNKNYQEEIIKILSCNNEVKVVINFGSDFETTKSGKQLFMIQHLK</sequence>
<evidence type="ECO:0008006" key="3">
    <source>
        <dbReference type="Google" id="ProtNLM"/>
    </source>
</evidence>
<dbReference type="Gene3D" id="3.40.50.12780">
    <property type="entry name" value="N-terminal domain of ligase-like"/>
    <property type="match status" value="1"/>
</dbReference>
<dbReference type="InterPro" id="IPR053158">
    <property type="entry name" value="CapK_Type1_Caps_Biosynth"/>
</dbReference>